<reference evidence="5 6" key="1">
    <citation type="submission" date="2017-10" db="EMBL/GenBank/DDBJ databases">
        <authorList>
            <person name="Banno H."/>
            <person name="Chua N.-H."/>
        </authorList>
    </citation>
    <scope>NUCLEOTIDE SEQUENCE [LARGE SCALE GENOMIC DNA]</scope>
    <source>
        <strain evidence="5">Vibrio tapetis CECT4600</strain>
    </source>
</reference>
<evidence type="ECO:0000256" key="1">
    <source>
        <dbReference type="ARBA" id="ARBA00022679"/>
    </source>
</evidence>
<gene>
    <name evidence="5" type="ORF">VTAP4600_B1390</name>
</gene>
<dbReference type="GO" id="GO:0044550">
    <property type="term" value="P:secondary metabolite biosynthetic process"/>
    <property type="evidence" value="ECO:0007669"/>
    <property type="project" value="TreeGrafter"/>
</dbReference>
<evidence type="ECO:0000259" key="3">
    <source>
        <dbReference type="Pfam" id="PF08541"/>
    </source>
</evidence>
<keyword evidence="6" id="KW-1185">Reference proteome</keyword>
<proteinExistence type="predicted"/>
<dbReference type="Proteomes" id="UP000235828">
    <property type="component" value="Chromosome B"/>
</dbReference>
<feature type="domain" description="Beta-ketoacyl-[acyl-carrier-protein] synthase III C-terminal" evidence="3">
    <location>
        <begin position="262"/>
        <end position="338"/>
    </location>
</feature>
<dbReference type="InterPro" id="IPR013747">
    <property type="entry name" value="ACP_syn_III_C"/>
</dbReference>
<dbReference type="PANTHER" id="PTHR34069">
    <property type="entry name" value="3-OXOACYL-[ACYL-CARRIER-PROTEIN] SYNTHASE 3"/>
    <property type="match status" value="1"/>
</dbReference>
<dbReference type="KEGG" id="vta:B1390"/>
<accession>A0A2N8ZM57</accession>
<evidence type="ECO:0000256" key="2">
    <source>
        <dbReference type="ARBA" id="ARBA00023315"/>
    </source>
</evidence>
<evidence type="ECO:0000313" key="5">
    <source>
        <dbReference type="EMBL" id="SON53001.1"/>
    </source>
</evidence>
<dbReference type="Gene3D" id="3.40.47.10">
    <property type="match status" value="2"/>
</dbReference>
<dbReference type="GO" id="GO:0004315">
    <property type="term" value="F:3-oxoacyl-[acyl-carrier-protein] synthase activity"/>
    <property type="evidence" value="ECO:0007669"/>
    <property type="project" value="InterPro"/>
</dbReference>
<name>A0A2N8ZM57_9VIBR</name>
<dbReference type="RefSeq" id="WP_197708680.1">
    <property type="nucleotide sequence ID" value="NZ_LT960612.1"/>
</dbReference>
<keyword evidence="2" id="KW-0012">Acyltransferase</keyword>
<dbReference type="EMBL" id="LT960612">
    <property type="protein sequence ID" value="SON53001.1"/>
    <property type="molecule type" value="Genomic_DNA"/>
</dbReference>
<evidence type="ECO:0000259" key="4">
    <source>
        <dbReference type="Pfam" id="PF08545"/>
    </source>
</evidence>
<dbReference type="Pfam" id="PF08541">
    <property type="entry name" value="ACP_syn_III_C"/>
    <property type="match status" value="1"/>
</dbReference>
<feature type="domain" description="Beta-ketoacyl-[acyl-carrier-protein] synthase III N-terminal" evidence="4">
    <location>
        <begin position="131"/>
        <end position="209"/>
    </location>
</feature>
<dbReference type="InterPro" id="IPR013751">
    <property type="entry name" value="ACP_syn_III_N"/>
</dbReference>
<dbReference type="InterPro" id="IPR016039">
    <property type="entry name" value="Thiolase-like"/>
</dbReference>
<organism evidence="5 6">
    <name type="scientific">Vibrio tapetis subsp. tapetis</name>
    <dbReference type="NCBI Taxonomy" id="1671868"/>
    <lineage>
        <taxon>Bacteria</taxon>
        <taxon>Pseudomonadati</taxon>
        <taxon>Pseudomonadota</taxon>
        <taxon>Gammaproteobacteria</taxon>
        <taxon>Vibrionales</taxon>
        <taxon>Vibrionaceae</taxon>
        <taxon>Vibrio</taxon>
    </lineage>
</organism>
<evidence type="ECO:0000313" key="6">
    <source>
        <dbReference type="Proteomes" id="UP000235828"/>
    </source>
</evidence>
<dbReference type="GO" id="GO:0006633">
    <property type="term" value="P:fatty acid biosynthetic process"/>
    <property type="evidence" value="ECO:0007669"/>
    <property type="project" value="InterPro"/>
</dbReference>
<dbReference type="Pfam" id="PF08545">
    <property type="entry name" value="ACP_syn_III"/>
    <property type="match status" value="1"/>
</dbReference>
<keyword evidence="1" id="KW-0808">Transferase</keyword>
<dbReference type="AlphaFoldDB" id="A0A2N8ZM57"/>
<sequence>MTRTTFLPMRAKLLACNHQFPHQPLSTEQILKALGELSGKKYARLGKLISLRLGVKQRHFTRSIETKVSAPSPKNSELVSEVLRQCLKDAEMDVNELDYLIGHTTTPDTQLPPSIAWVAEQMHYDGLFAELRQACTGFVSGLQFALPRLESLKQPVAIIGSETGSVYFDYAPDFLNQAQLVNYLQMGDGAGGVILGPDDGSQRGIISSVYMGQIGVGKSPGLFLDGGSESVYTQSDKAKFLHDAQGVKRNGEALFEASINALAEQGHDLDSFDFIIPHQASGNIDKQFSKKTGIAREKIINDAKFVGNLGSAAIWCSFSRLIHSGRLREGSRVVVLGAEATKYMYGGFIYQH</sequence>
<dbReference type="SUPFAM" id="SSF53901">
    <property type="entry name" value="Thiolase-like"/>
    <property type="match status" value="2"/>
</dbReference>
<protein>
    <submittedName>
        <fullName evidence="5">3-oxoacyl-(Acyl carrier protein) synthase</fullName>
    </submittedName>
</protein>
<dbReference type="PANTHER" id="PTHR34069:SF3">
    <property type="entry name" value="ACYL-COA:ACYL-COA ALKYLTRANSFERASE"/>
    <property type="match status" value="1"/>
</dbReference>